<proteinExistence type="predicted"/>
<dbReference type="GeneID" id="135194220"/>
<name>A0ABM4AVZ6_VANTA</name>
<organism evidence="2 3">
    <name type="scientific">Vanessa tameamea</name>
    <name type="common">Kamehameha butterfly</name>
    <dbReference type="NCBI Taxonomy" id="334116"/>
    <lineage>
        <taxon>Eukaryota</taxon>
        <taxon>Metazoa</taxon>
        <taxon>Ecdysozoa</taxon>
        <taxon>Arthropoda</taxon>
        <taxon>Hexapoda</taxon>
        <taxon>Insecta</taxon>
        <taxon>Pterygota</taxon>
        <taxon>Neoptera</taxon>
        <taxon>Endopterygota</taxon>
        <taxon>Lepidoptera</taxon>
        <taxon>Glossata</taxon>
        <taxon>Ditrysia</taxon>
        <taxon>Papilionoidea</taxon>
        <taxon>Nymphalidae</taxon>
        <taxon>Nymphalinae</taxon>
        <taxon>Vanessa</taxon>
    </lineage>
</organism>
<accession>A0ABM4AVZ6</accession>
<gene>
    <name evidence="3" type="primary">LOC135194220</name>
</gene>
<evidence type="ECO:0000313" key="2">
    <source>
        <dbReference type="Proteomes" id="UP001652626"/>
    </source>
</evidence>
<keyword evidence="2" id="KW-1185">Reference proteome</keyword>
<evidence type="ECO:0000313" key="3">
    <source>
        <dbReference type="RefSeq" id="XP_064075476.1"/>
    </source>
</evidence>
<feature type="region of interest" description="Disordered" evidence="1">
    <location>
        <begin position="1417"/>
        <end position="1464"/>
    </location>
</feature>
<sequence>MKKRNSKIDTELVMYTEKLADIIIAWINALPPQKFNKSRKIKETLGNKLVEDIIDQVKLEKIAPETGMEKDKYLCFFINRWLHRYDYFDTINEAKPYVNLLIEKIKDISIPNSLKYQKDSEKELPEIRFNENVSAQQKTLESHEMNKLSSEISRWVNEQPVQYFLKNIKTVTKDLNQKFASRLQDPMNTSRKPIPNEIKGWLNEIIRPEHKRNIPALAETLKSRIDNLICDKNVIHEHQESNQIVDENLCCDENITDIFTVSLEKTAKGLIAKFVEHKYDSENFIAREACAQLIKRELQKLGALSKSDPNMSTDIEEHETSIEKLSKELQYIRIISDCFRKLPLQESFNETENSFRAEHVNTLAKIINDIDENKQELPPERDYNYHLTLKITEFFKTVHIPSQYENMMPVLVNDLVNNILAVQRLSPCCSTNTGVFDLTLSDYIEAYIRENDEEIFDDDLKLEACISRLFSEINTMTNKNSAACRTSCVPNNIANRYMSSNETITHFTLKMEYANEITNWLNNLPLLPLRNKAFQNQLVSMVNSLAEKMSESNRLTNKNPHTDIDRDLIDYVSNWICNLPLDPNKEIAFVVVIQQLINRMNRISNRNKEQKYRKKQEVTTYSIDKKTSSNVCKYPNSCRTKANISLQNRDPGTAIVEIIEEWCNNLPVKAENDSASKTLKQNVATKIYQKMGELNMNPKYFNNNILYEEMLSEEIGFQLHNLPQNNKLQNTMKELKENLLDIIMALRIEIRNKTTGIEYKHDLEKTIEMSMPYPVRPSNQPEDSPGFKIYKDRLATMFILENFDHGNDAVKLNNEKRIRTEIDKYFDNVQDKNSIPLTKDQIYNDLYSALYSVPFPSESSMVDEVEEIKTRCEIDKWFETLPLREATGVGELLKWDKILAMLAKRLHEFEKYDKNCDDKIHKEITKWLVKLPLLPHQTDNIDDFANDLQRRLKSSFSDRKHVPRDVNKSHKSIIDQSKSILNTDEVNLPPSESIYNQTSPIQKNKKPADIILDIVESWCYQLPLPANTSQEKEDVKIIKDDLIVKIIMKISEINTNPETFNDDFLYNTLLDVELENLMAELPASYELNHSKDHRKNQLKEAIISVKPLIIDEKAMYAYKIEIKNTIDKILKDPFDKNTEKNILFSNLKEEIADHFIIYNFYKFDEDSNWKYKNLFNCSVEKYFTLLDSNKDESIDVHRDTLPQTNQLLCELSKIPTPGESSILEEIQEIEIKFELTKLFDNLSLSQDEDNLALKNQIKVSLAKQLNEIIKEGNACDNYNEIKQYVTMTLKKLDENIDLQIVDTFFKRLQHYISKNNTKNYSLFYKDVEKQKILGQNDVPNEKARENQWFSLLPETPKSSDHRDHYYNEPLKFDEYEKRGFANPQEARQRIESRFNNSGTSYEDFAKGSFLSSSIKTDTDAQVKTKPNGQSKACRRPSITFSPTESSIPDEKDQSSQKNSTSNERVSEKILDDACECLNKKKRPNVCSAHMQRHCRICNGMNPLHSRMPPFRYPSFYYH</sequence>
<dbReference type="Proteomes" id="UP001652626">
    <property type="component" value="Chromosome 28"/>
</dbReference>
<evidence type="ECO:0000256" key="1">
    <source>
        <dbReference type="SAM" id="MobiDB-lite"/>
    </source>
</evidence>
<reference evidence="3" key="1">
    <citation type="submission" date="2025-08" db="UniProtKB">
        <authorList>
            <consortium name="RefSeq"/>
        </authorList>
    </citation>
    <scope>IDENTIFICATION</scope>
    <source>
        <tissue evidence="3">Whole body</tissue>
    </source>
</reference>
<dbReference type="RefSeq" id="XP_064075476.1">
    <property type="nucleotide sequence ID" value="XM_064219406.1"/>
</dbReference>
<protein>
    <submittedName>
        <fullName evidence="3">Uncharacterized protein LOC135194220</fullName>
    </submittedName>
</protein>